<dbReference type="EMBL" id="JADCKQ010000010">
    <property type="protein sequence ID" value="MBI1494657.1"/>
    <property type="molecule type" value="Genomic_DNA"/>
</dbReference>
<comment type="subcellular location">
    <subcellularLocation>
        <location evidence="1">Cell membrane</location>
        <topology evidence="1">Multi-pass membrane protein</topology>
    </subcellularLocation>
    <subcellularLocation>
        <location evidence="8">Membrane</location>
        <topology evidence="8">Multi-pass membrane protein</topology>
    </subcellularLocation>
</comment>
<organism evidence="11 12">
    <name type="scientific">Halocynthiibacter styelae</name>
    <dbReference type="NCBI Taxonomy" id="2761955"/>
    <lineage>
        <taxon>Bacteria</taxon>
        <taxon>Pseudomonadati</taxon>
        <taxon>Pseudomonadota</taxon>
        <taxon>Alphaproteobacteria</taxon>
        <taxon>Rhodobacterales</taxon>
        <taxon>Paracoccaceae</taxon>
        <taxon>Halocynthiibacter</taxon>
    </lineage>
</organism>
<evidence type="ECO:0000256" key="2">
    <source>
        <dbReference type="ARBA" id="ARBA00022448"/>
    </source>
</evidence>
<dbReference type="AlphaFoldDB" id="A0A8J7LQR0"/>
<dbReference type="PANTHER" id="PTHR30625">
    <property type="entry name" value="PROTEIN TOLQ"/>
    <property type="match status" value="1"/>
</dbReference>
<evidence type="ECO:0000256" key="3">
    <source>
        <dbReference type="ARBA" id="ARBA00022475"/>
    </source>
</evidence>
<evidence type="ECO:0000259" key="10">
    <source>
        <dbReference type="Pfam" id="PF01618"/>
    </source>
</evidence>
<dbReference type="Proteomes" id="UP000640583">
    <property type="component" value="Unassembled WGS sequence"/>
</dbReference>
<dbReference type="InterPro" id="IPR050790">
    <property type="entry name" value="ExbB/TolQ_transport"/>
</dbReference>
<proteinExistence type="inferred from homology"/>
<evidence type="ECO:0000256" key="4">
    <source>
        <dbReference type="ARBA" id="ARBA00022692"/>
    </source>
</evidence>
<name>A0A8J7LQR0_9RHOB</name>
<feature type="transmembrane region" description="Helical" evidence="9">
    <location>
        <begin position="122"/>
        <end position="140"/>
    </location>
</feature>
<reference evidence="11" key="1">
    <citation type="submission" date="2020-10" db="EMBL/GenBank/DDBJ databases">
        <title>Paenihalocynthiibacter styelae gen. nov., sp. nov., isolated from stalked sea squirt Styela clava.</title>
        <authorList>
            <person name="Kim Y.-O."/>
            <person name="Yoon J.-H."/>
        </authorList>
    </citation>
    <scope>NUCLEOTIDE SEQUENCE</scope>
    <source>
        <strain evidence="11">MYP1-1</strain>
    </source>
</reference>
<dbReference type="InterPro" id="IPR002898">
    <property type="entry name" value="MotA_ExbB_proton_chnl"/>
</dbReference>
<feature type="transmembrane region" description="Helical" evidence="9">
    <location>
        <begin position="160"/>
        <end position="186"/>
    </location>
</feature>
<evidence type="ECO:0000256" key="1">
    <source>
        <dbReference type="ARBA" id="ARBA00004651"/>
    </source>
</evidence>
<comment type="similarity">
    <text evidence="8">Belongs to the exbB/tolQ family.</text>
</comment>
<dbReference type="GO" id="GO:0017038">
    <property type="term" value="P:protein import"/>
    <property type="evidence" value="ECO:0007669"/>
    <property type="project" value="TreeGrafter"/>
</dbReference>
<evidence type="ECO:0000256" key="7">
    <source>
        <dbReference type="ARBA" id="ARBA00023136"/>
    </source>
</evidence>
<dbReference type="GO" id="GO:0005886">
    <property type="term" value="C:plasma membrane"/>
    <property type="evidence" value="ECO:0007669"/>
    <property type="project" value="UniProtKB-SubCell"/>
</dbReference>
<dbReference type="PANTHER" id="PTHR30625:SF15">
    <property type="entry name" value="BIOPOLYMER TRANSPORT PROTEIN EXBB"/>
    <property type="match status" value="1"/>
</dbReference>
<keyword evidence="12" id="KW-1185">Reference proteome</keyword>
<keyword evidence="7 9" id="KW-0472">Membrane</keyword>
<evidence type="ECO:0000256" key="9">
    <source>
        <dbReference type="SAM" id="Phobius"/>
    </source>
</evidence>
<accession>A0A8J7LQR0</accession>
<keyword evidence="3" id="KW-1003">Cell membrane</keyword>
<keyword evidence="5 8" id="KW-0653">Protein transport</keyword>
<keyword evidence="2 8" id="KW-0813">Transport</keyword>
<dbReference type="Pfam" id="PF01618">
    <property type="entry name" value="MotA_ExbB"/>
    <property type="match status" value="1"/>
</dbReference>
<gene>
    <name evidence="11" type="ORF">H1D41_13510</name>
</gene>
<feature type="transmembrane region" description="Helical" evidence="9">
    <location>
        <begin position="20"/>
        <end position="41"/>
    </location>
</feature>
<evidence type="ECO:0000256" key="5">
    <source>
        <dbReference type="ARBA" id="ARBA00022927"/>
    </source>
</evidence>
<evidence type="ECO:0000313" key="12">
    <source>
        <dbReference type="Proteomes" id="UP000640583"/>
    </source>
</evidence>
<feature type="domain" description="MotA/TolQ/ExbB proton channel" evidence="10">
    <location>
        <begin position="83"/>
        <end position="192"/>
    </location>
</feature>
<dbReference type="RefSeq" id="WP_228849404.1">
    <property type="nucleotide sequence ID" value="NZ_JADCKQ010000010.1"/>
</dbReference>
<keyword evidence="4 9" id="KW-0812">Transmembrane</keyword>
<evidence type="ECO:0000313" key="11">
    <source>
        <dbReference type="EMBL" id="MBI1494657.1"/>
    </source>
</evidence>
<protein>
    <submittedName>
        <fullName evidence="11">MotA/TolQ/ExbB proton channel family protein</fullName>
    </submittedName>
</protein>
<evidence type="ECO:0000256" key="8">
    <source>
        <dbReference type="RuleBase" id="RU004057"/>
    </source>
</evidence>
<sequence length="219" mass="23631">MTWLTYTIDAIRGFITLGGPVVALLLVMSVLSLAVVLYKIIQFRRFGVGRRASLEAALMAYDRGDMHGLQLGMQRSRSHLSFVFSETLEADTADKTRLAERLAARVEDRLAQLETGFRPLDTIAQTAPLLGLFGTVLGMIEAFQNLQGAGTSVDPSLLAGGIWVALMTTAVGLAVSMPTALLLTWLESRVAGERVFADKALNMLLCPAEQAKEPIHAAA</sequence>
<comment type="caution">
    <text evidence="11">The sequence shown here is derived from an EMBL/GenBank/DDBJ whole genome shotgun (WGS) entry which is preliminary data.</text>
</comment>
<keyword evidence="6 9" id="KW-1133">Transmembrane helix</keyword>
<evidence type="ECO:0000256" key="6">
    <source>
        <dbReference type="ARBA" id="ARBA00022989"/>
    </source>
</evidence>